<dbReference type="EMBL" id="JAWZYT010000958">
    <property type="protein sequence ID" value="KAK4317057.1"/>
    <property type="molecule type" value="Genomic_DNA"/>
</dbReference>
<feature type="compositionally biased region" description="Basic and acidic residues" evidence="1">
    <location>
        <begin position="301"/>
        <end position="319"/>
    </location>
</feature>
<evidence type="ECO:0000256" key="1">
    <source>
        <dbReference type="SAM" id="MobiDB-lite"/>
    </source>
</evidence>
<organism evidence="2 3">
    <name type="scientific">Petrolisthes manimaculis</name>
    <dbReference type="NCBI Taxonomy" id="1843537"/>
    <lineage>
        <taxon>Eukaryota</taxon>
        <taxon>Metazoa</taxon>
        <taxon>Ecdysozoa</taxon>
        <taxon>Arthropoda</taxon>
        <taxon>Crustacea</taxon>
        <taxon>Multicrustacea</taxon>
        <taxon>Malacostraca</taxon>
        <taxon>Eumalacostraca</taxon>
        <taxon>Eucarida</taxon>
        <taxon>Decapoda</taxon>
        <taxon>Pleocyemata</taxon>
        <taxon>Anomura</taxon>
        <taxon>Galatheoidea</taxon>
        <taxon>Porcellanidae</taxon>
        <taxon>Petrolisthes</taxon>
    </lineage>
</organism>
<dbReference type="Proteomes" id="UP001292094">
    <property type="component" value="Unassembled WGS sequence"/>
</dbReference>
<feature type="compositionally biased region" description="Polar residues" evidence="1">
    <location>
        <begin position="249"/>
        <end position="258"/>
    </location>
</feature>
<feature type="region of interest" description="Disordered" evidence="1">
    <location>
        <begin position="234"/>
        <end position="328"/>
    </location>
</feature>
<dbReference type="AlphaFoldDB" id="A0AAE1UB39"/>
<sequence length="493" mass="54866">MSGVRGRSSSGGGGGGGGSRGVVVWAILLCLLLLLLVTVASTAAAIHSPTTPSTRHQQQKRQIPLAFLASDPSPKLPPSDVQKIQQQDTSAILQKLPQSQQRQTADSPNSAQLVQTPAKKSQSSVSPSQTRGSPSPLTPGTPLLTPSDPSLLTSSHTLNRRGWTRKTDMWVSRKDYMSKGDDYDKPLKQWCPIKDDRGVLVEVDPVPEGVVPFFSPRHIPNHVLQLREEMQVSQESSWRSGEVKRKESNGQNLTTIQELNKEHGHEIKTDQEQEQRPKIDQPDLYSGQQNFKTRHNLVQKDAGEGGERGGGGHETQNQEKEEEEKVEEKDLVKKREMFVNPEEKVKVVVVVEERKNMFVNRKSLGLPKGCEYMERVGFNSVVCSGANITTIPNFPISRHFQSLHFFNTGIQVVSDISALPRSLKALAFTWGHLSLFDGRQLYEIPDLNSLVLDHNTLSGWSFYTTFYNPNTEANITITYLSLQDNLITYPVSV</sequence>
<accession>A0AAE1UB39</accession>
<feature type="compositionally biased region" description="Basic and acidic residues" evidence="1">
    <location>
        <begin position="259"/>
        <end position="281"/>
    </location>
</feature>
<feature type="compositionally biased region" description="Low complexity" evidence="1">
    <location>
        <begin position="130"/>
        <end position="157"/>
    </location>
</feature>
<reference evidence="2" key="1">
    <citation type="submission" date="2023-11" db="EMBL/GenBank/DDBJ databases">
        <title>Genome assemblies of two species of porcelain crab, Petrolisthes cinctipes and Petrolisthes manimaculis (Anomura: Porcellanidae).</title>
        <authorList>
            <person name="Angst P."/>
        </authorList>
    </citation>
    <scope>NUCLEOTIDE SEQUENCE</scope>
    <source>
        <strain evidence="2">PB745_02</strain>
        <tissue evidence="2">Gill</tissue>
    </source>
</reference>
<evidence type="ECO:0000313" key="2">
    <source>
        <dbReference type="EMBL" id="KAK4317057.1"/>
    </source>
</evidence>
<feature type="compositionally biased region" description="Polar residues" evidence="1">
    <location>
        <begin position="96"/>
        <end position="129"/>
    </location>
</feature>
<evidence type="ECO:0000313" key="3">
    <source>
        <dbReference type="Proteomes" id="UP001292094"/>
    </source>
</evidence>
<comment type="caution">
    <text evidence="2">The sequence shown here is derived from an EMBL/GenBank/DDBJ whole genome shotgun (WGS) entry which is preliminary data.</text>
</comment>
<dbReference type="SUPFAM" id="SSF52058">
    <property type="entry name" value="L domain-like"/>
    <property type="match status" value="1"/>
</dbReference>
<name>A0AAE1UB39_9EUCA</name>
<protein>
    <submittedName>
        <fullName evidence="2">Uncharacterized protein</fullName>
    </submittedName>
</protein>
<feature type="region of interest" description="Disordered" evidence="1">
    <location>
        <begin position="96"/>
        <end position="158"/>
    </location>
</feature>
<dbReference type="Gene3D" id="3.80.10.10">
    <property type="entry name" value="Ribonuclease Inhibitor"/>
    <property type="match status" value="1"/>
</dbReference>
<dbReference type="InterPro" id="IPR032675">
    <property type="entry name" value="LRR_dom_sf"/>
</dbReference>
<proteinExistence type="predicted"/>
<gene>
    <name evidence="2" type="ORF">Pmani_011869</name>
</gene>
<keyword evidence="3" id="KW-1185">Reference proteome</keyword>